<comment type="caution">
    <text evidence="2">The sequence shown here is derived from an EMBL/GenBank/DDBJ whole genome shotgun (WGS) entry which is preliminary data.</text>
</comment>
<evidence type="ECO:0000313" key="3">
    <source>
        <dbReference type="Proteomes" id="UP000299102"/>
    </source>
</evidence>
<feature type="region of interest" description="Disordered" evidence="1">
    <location>
        <begin position="1"/>
        <end position="32"/>
    </location>
</feature>
<name>A0A4C1WUQ4_EUMVA</name>
<reference evidence="2 3" key="1">
    <citation type="journal article" date="2019" name="Commun. Biol.">
        <title>The bagworm genome reveals a unique fibroin gene that provides high tensile strength.</title>
        <authorList>
            <person name="Kono N."/>
            <person name="Nakamura H."/>
            <person name="Ohtoshi R."/>
            <person name="Tomita M."/>
            <person name="Numata K."/>
            <person name="Arakawa K."/>
        </authorList>
    </citation>
    <scope>NUCLEOTIDE SEQUENCE [LARGE SCALE GENOMIC DNA]</scope>
</reference>
<gene>
    <name evidence="2" type="ORF">EVAR_46347_1</name>
</gene>
<accession>A0A4C1WUQ4</accession>
<proteinExistence type="predicted"/>
<dbReference type="EMBL" id="BGZK01000660">
    <property type="protein sequence ID" value="GBP55051.1"/>
    <property type="molecule type" value="Genomic_DNA"/>
</dbReference>
<evidence type="ECO:0000256" key="1">
    <source>
        <dbReference type="SAM" id="MobiDB-lite"/>
    </source>
</evidence>
<dbReference type="Proteomes" id="UP000299102">
    <property type="component" value="Unassembled WGS sequence"/>
</dbReference>
<evidence type="ECO:0000313" key="2">
    <source>
        <dbReference type="EMBL" id="GBP55051.1"/>
    </source>
</evidence>
<sequence>MRSGNSDRGDVTRLHNGPEASPNAPHAPRVERQHVAGAAVVLGSAPSKTATATPQMYQPAVQVCRSVTSRGNEDTVLHHH</sequence>
<dbReference type="AlphaFoldDB" id="A0A4C1WUQ4"/>
<protein>
    <submittedName>
        <fullName evidence="2">Uncharacterized protein</fullName>
    </submittedName>
</protein>
<keyword evidence="3" id="KW-1185">Reference proteome</keyword>
<feature type="compositionally biased region" description="Basic and acidic residues" evidence="1">
    <location>
        <begin position="1"/>
        <end position="13"/>
    </location>
</feature>
<organism evidence="2 3">
    <name type="scientific">Eumeta variegata</name>
    <name type="common">Bagworm moth</name>
    <name type="synonym">Eumeta japonica</name>
    <dbReference type="NCBI Taxonomy" id="151549"/>
    <lineage>
        <taxon>Eukaryota</taxon>
        <taxon>Metazoa</taxon>
        <taxon>Ecdysozoa</taxon>
        <taxon>Arthropoda</taxon>
        <taxon>Hexapoda</taxon>
        <taxon>Insecta</taxon>
        <taxon>Pterygota</taxon>
        <taxon>Neoptera</taxon>
        <taxon>Endopterygota</taxon>
        <taxon>Lepidoptera</taxon>
        <taxon>Glossata</taxon>
        <taxon>Ditrysia</taxon>
        <taxon>Tineoidea</taxon>
        <taxon>Psychidae</taxon>
        <taxon>Oiketicinae</taxon>
        <taxon>Eumeta</taxon>
    </lineage>
</organism>